<comment type="caution">
    <text evidence="2">The sequence shown here is derived from an EMBL/GenBank/DDBJ whole genome shotgun (WGS) entry which is preliminary data.</text>
</comment>
<dbReference type="Pfam" id="PF21734">
    <property type="entry name" value="10_blade"/>
    <property type="match status" value="1"/>
</dbReference>
<name>A0ABP0V6B3_9BRYO</name>
<dbReference type="EMBL" id="CAXAQS010000068">
    <property type="protein sequence ID" value="CAK9249924.1"/>
    <property type="molecule type" value="Genomic_DNA"/>
</dbReference>
<protein>
    <recommendedName>
        <fullName evidence="1">10-bladed beta-propeller domain-containing protein</fullName>
    </recommendedName>
</protein>
<proteinExistence type="predicted"/>
<feature type="domain" description="10-bladed beta-propeller" evidence="1">
    <location>
        <begin position="4"/>
        <end position="207"/>
    </location>
</feature>
<dbReference type="InterPro" id="IPR049141">
    <property type="entry name" value="10_blade"/>
</dbReference>
<sequence length="216" mass="24873">MEAGAQCMAPYWDLTKQFWVYDNGEKKFIEPLAPASVQTGRNYVAFINNESSRLRLYYAGKTYTVCENAAEYHATDNWFVWRNFGLLGVLYKNELKALDKLSQGEYWYGDSIIAWVTSFNEIKVFYNGVSQVIEPLPIEQKTNADGTTTTSNAKMGDNIFAYVDGSNQFKAFYNGTVTTLESYEPTMYLVDRDLVVYLDYMNNFKFSPGEKYMRPI</sequence>
<gene>
    <name evidence="2" type="ORF">CSSPJE1EN1_LOCUS25302</name>
</gene>
<accession>A0ABP0V6B3</accession>
<evidence type="ECO:0000313" key="3">
    <source>
        <dbReference type="Proteomes" id="UP001497444"/>
    </source>
</evidence>
<organism evidence="2 3">
    <name type="scientific">Sphagnum jensenii</name>
    <dbReference type="NCBI Taxonomy" id="128206"/>
    <lineage>
        <taxon>Eukaryota</taxon>
        <taxon>Viridiplantae</taxon>
        <taxon>Streptophyta</taxon>
        <taxon>Embryophyta</taxon>
        <taxon>Bryophyta</taxon>
        <taxon>Sphagnophytina</taxon>
        <taxon>Sphagnopsida</taxon>
        <taxon>Sphagnales</taxon>
        <taxon>Sphagnaceae</taxon>
        <taxon>Sphagnum</taxon>
    </lineage>
</organism>
<evidence type="ECO:0000313" key="2">
    <source>
        <dbReference type="EMBL" id="CAK9249924.1"/>
    </source>
</evidence>
<dbReference type="Proteomes" id="UP001497444">
    <property type="component" value="Unassembled WGS sequence"/>
</dbReference>
<reference evidence="2" key="1">
    <citation type="submission" date="2024-02" db="EMBL/GenBank/DDBJ databases">
        <authorList>
            <consortium name="ELIXIR-Norway"/>
            <consortium name="Elixir Norway"/>
        </authorList>
    </citation>
    <scope>NUCLEOTIDE SEQUENCE</scope>
</reference>
<evidence type="ECO:0000259" key="1">
    <source>
        <dbReference type="Pfam" id="PF21734"/>
    </source>
</evidence>
<keyword evidence="3" id="KW-1185">Reference proteome</keyword>